<gene>
    <name evidence="3" type="ORF">LPQ35_10305</name>
</gene>
<evidence type="ECO:0000259" key="2">
    <source>
        <dbReference type="Pfam" id="PF00857"/>
    </source>
</evidence>
<feature type="domain" description="Isochorismatase-like" evidence="2">
    <location>
        <begin position="4"/>
        <end position="161"/>
    </location>
</feature>
<dbReference type="InterPro" id="IPR050272">
    <property type="entry name" value="Isochorismatase-like_hydrls"/>
</dbReference>
<proteinExistence type="predicted"/>
<dbReference type="Gene3D" id="3.40.50.850">
    <property type="entry name" value="Isochorismatase-like"/>
    <property type="match status" value="1"/>
</dbReference>
<protein>
    <submittedName>
        <fullName evidence="3">Cysteine hydrolase</fullName>
    </submittedName>
</protein>
<dbReference type="SUPFAM" id="SSF52499">
    <property type="entry name" value="Isochorismatase-like hydrolases"/>
    <property type="match status" value="1"/>
</dbReference>
<accession>A0ABZ3H4U9</accession>
<evidence type="ECO:0000313" key="3">
    <source>
        <dbReference type="EMBL" id="XAT63634.1"/>
    </source>
</evidence>
<dbReference type="Proteomes" id="UP001492541">
    <property type="component" value="Chromosome"/>
</dbReference>
<organism evidence="3 4">
    <name type="scientific">Geoglobus acetivorans</name>
    <dbReference type="NCBI Taxonomy" id="565033"/>
    <lineage>
        <taxon>Archaea</taxon>
        <taxon>Methanobacteriati</taxon>
        <taxon>Methanobacteriota</taxon>
        <taxon>Archaeoglobi</taxon>
        <taxon>Archaeoglobales</taxon>
        <taxon>Archaeoglobaceae</taxon>
        <taxon>Geoglobus</taxon>
    </lineage>
</organism>
<dbReference type="InterPro" id="IPR000868">
    <property type="entry name" value="Isochorismatase-like_dom"/>
</dbReference>
<reference evidence="3 4" key="1">
    <citation type="submission" date="2021-11" db="EMBL/GenBank/DDBJ databases">
        <title>Whole genome of Geoglobus acetivorans.</title>
        <authorList>
            <person name="Liu D."/>
        </authorList>
    </citation>
    <scope>NUCLEOTIDE SEQUENCE [LARGE SCALE GENOMIC DNA]</scope>
    <source>
        <strain evidence="3 4">SBH6</strain>
    </source>
</reference>
<evidence type="ECO:0000256" key="1">
    <source>
        <dbReference type="ARBA" id="ARBA00022801"/>
    </source>
</evidence>
<dbReference type="CDD" id="cd00431">
    <property type="entry name" value="cysteine_hydrolases"/>
    <property type="match status" value="1"/>
</dbReference>
<dbReference type="PANTHER" id="PTHR43540:SF6">
    <property type="entry name" value="ISOCHORISMATASE-LIKE DOMAIN-CONTAINING PROTEIN"/>
    <property type="match status" value="1"/>
</dbReference>
<dbReference type="Pfam" id="PF00857">
    <property type="entry name" value="Isochorismatase"/>
    <property type="match status" value="1"/>
</dbReference>
<dbReference type="PANTHER" id="PTHR43540">
    <property type="entry name" value="PEROXYUREIDOACRYLATE/UREIDOACRYLATE AMIDOHYDROLASE-RELATED"/>
    <property type="match status" value="1"/>
</dbReference>
<dbReference type="EMBL" id="CP087714">
    <property type="protein sequence ID" value="XAT63634.1"/>
    <property type="molecule type" value="Genomic_DNA"/>
</dbReference>
<name>A0ABZ3H4U9_GEOAI</name>
<dbReference type="GO" id="GO:0016787">
    <property type="term" value="F:hydrolase activity"/>
    <property type="evidence" value="ECO:0007669"/>
    <property type="project" value="UniProtKB-KW"/>
</dbReference>
<dbReference type="InterPro" id="IPR036380">
    <property type="entry name" value="Isochorismatase-like_sf"/>
</dbReference>
<dbReference type="RefSeq" id="WP_193807151.1">
    <property type="nucleotide sequence ID" value="NZ_CP087714.1"/>
</dbReference>
<evidence type="ECO:0000313" key="4">
    <source>
        <dbReference type="Proteomes" id="UP001492541"/>
    </source>
</evidence>
<sequence length="180" mass="20710">MKPALVVIDLIKGNEPFFNEEHLQIIPRVRHVIDELRSLSIPIIFANDSYPENDWLFNFMKKHAVRGTKEVEVIDELEVRDEDIVVEKRRFSAFFRTDLDITLREMGVDTVALAGINTHVCVLSTAFDAISNDFRVILLSDCCASHTRDVHEFIVNRFKGLPAFQVMESEEFLETVRGKS</sequence>
<keyword evidence="1 3" id="KW-0378">Hydrolase</keyword>
<keyword evidence="4" id="KW-1185">Reference proteome</keyword>
<dbReference type="GeneID" id="90450090"/>